<dbReference type="InterPro" id="IPR027417">
    <property type="entry name" value="P-loop_NTPase"/>
</dbReference>
<dbReference type="Pfam" id="PF00664">
    <property type="entry name" value="ABC_membrane"/>
    <property type="match status" value="1"/>
</dbReference>
<dbReference type="GO" id="GO:0140359">
    <property type="term" value="F:ABC-type transporter activity"/>
    <property type="evidence" value="ECO:0007669"/>
    <property type="project" value="InterPro"/>
</dbReference>
<dbReference type="CDD" id="cd03228">
    <property type="entry name" value="ABCC_MRP_Like"/>
    <property type="match status" value="1"/>
</dbReference>
<keyword evidence="4 11" id="KW-0067">ATP-binding</keyword>
<reference evidence="11 12" key="1">
    <citation type="submission" date="2016-10" db="EMBL/GenBank/DDBJ databases">
        <authorList>
            <person name="de Groot N.N."/>
        </authorList>
    </citation>
    <scope>NUCLEOTIDE SEQUENCE [LARGE SCALE GENOMIC DNA]</scope>
    <source>
        <strain evidence="11 12">DSM 43019</strain>
    </source>
</reference>
<feature type="transmembrane region" description="Helical" evidence="8">
    <location>
        <begin position="17"/>
        <end position="37"/>
    </location>
</feature>
<evidence type="ECO:0000313" key="12">
    <source>
        <dbReference type="Proteomes" id="UP000199645"/>
    </source>
</evidence>
<feature type="compositionally biased region" description="Low complexity" evidence="7">
    <location>
        <begin position="352"/>
        <end position="367"/>
    </location>
</feature>
<evidence type="ECO:0000259" key="9">
    <source>
        <dbReference type="PROSITE" id="PS50893"/>
    </source>
</evidence>
<gene>
    <name evidence="11" type="ORF">SAMN05421541_10720</name>
</gene>
<dbReference type="PROSITE" id="PS50929">
    <property type="entry name" value="ABC_TM1F"/>
    <property type="match status" value="1"/>
</dbReference>
<dbReference type="PROSITE" id="PS50893">
    <property type="entry name" value="ABC_TRANSPORTER_2"/>
    <property type="match status" value="1"/>
</dbReference>
<evidence type="ECO:0000256" key="8">
    <source>
        <dbReference type="SAM" id="Phobius"/>
    </source>
</evidence>
<feature type="transmembrane region" description="Helical" evidence="8">
    <location>
        <begin position="273"/>
        <end position="293"/>
    </location>
</feature>
<dbReference type="RefSeq" id="WP_239143581.1">
    <property type="nucleotide sequence ID" value="NZ_BOMT01000040.1"/>
</dbReference>
<sequence>MKPLDPRLLGYARATRAYLGATVVLGAGHAVLLIAQAGLLADAITAVFLDGAAITAVTVALPGGLEVPVLAALASTVTARAAVAWMQEVAAARSAAAVKSQLRTRLLTHIAELGPAGGRFAGEHIASHGTGTGASRMGTGGSGRGAGEIAAVVGNGLDALDAYFARYLPQLVLAVLVPGLLLARLWPADLIATVTIAVTLPLIPVFMALVGMHTEAQNRRQFRLLARLSHHFLDVVAGLPTLKLFGRARAQAGIIRRISDEQRRHTMRTLRTAFLSSLVLELLSTLSVALVAVGIGLRLVHGSLDLGTALLVLILAPEAYRPLREVGANYHASAEGLAAAEEVFTILETPPARTAAPPADSPARPSRGGASPAAEDPALRDAGDDNGPVQGDGRAFRGEGGAMRGGHKAMQGGHKATRGEDKAMRGGHKAMQGGHKAMQGGHKAIQGGHKATQGTGGALTGGDASLRGEGLVFDGVEVRFAGRPGVALRLDATVRPGEVVALTGASGCGKSTALAVLLGFVDASAGQVRADGVPLKDLDLAAWRRRIAWVPQRPHLFAASVYDNIALTGNADGPDVVAAARAAGADGFVRALPEAYATMLGDAGTGLSAGQRQRIALARAFLRDAPIVLLDEPTANLDAVTAAGVMDAIRRLAHGRTVIIAAHRPELIALADREIHLAGERVPA</sequence>
<dbReference type="Gene3D" id="3.40.50.300">
    <property type="entry name" value="P-loop containing nucleotide triphosphate hydrolases"/>
    <property type="match status" value="1"/>
</dbReference>
<dbReference type="Gene3D" id="1.20.1560.10">
    <property type="entry name" value="ABC transporter type 1, transmembrane domain"/>
    <property type="match status" value="1"/>
</dbReference>
<dbReference type="InterPro" id="IPR003593">
    <property type="entry name" value="AAA+_ATPase"/>
</dbReference>
<evidence type="ECO:0000256" key="6">
    <source>
        <dbReference type="ARBA" id="ARBA00023136"/>
    </source>
</evidence>
<accession>A0A1I2GQE8</accession>
<dbReference type="InterPro" id="IPR011527">
    <property type="entry name" value="ABC1_TM_dom"/>
</dbReference>
<dbReference type="InterPro" id="IPR017871">
    <property type="entry name" value="ABC_transporter-like_CS"/>
</dbReference>
<dbReference type="InterPro" id="IPR036640">
    <property type="entry name" value="ABC1_TM_sf"/>
</dbReference>
<feature type="region of interest" description="Disordered" evidence="7">
    <location>
        <begin position="352"/>
        <end position="459"/>
    </location>
</feature>
<keyword evidence="5 8" id="KW-1133">Transmembrane helix</keyword>
<evidence type="ECO:0000313" key="11">
    <source>
        <dbReference type="EMBL" id="SFF18821.1"/>
    </source>
</evidence>
<dbReference type="GO" id="GO:0005886">
    <property type="term" value="C:plasma membrane"/>
    <property type="evidence" value="ECO:0007669"/>
    <property type="project" value="UniProtKB-SubCell"/>
</dbReference>
<keyword evidence="6 8" id="KW-0472">Membrane</keyword>
<dbReference type="SUPFAM" id="SSF90123">
    <property type="entry name" value="ABC transporter transmembrane region"/>
    <property type="match status" value="1"/>
</dbReference>
<feature type="domain" description="ABC transporter" evidence="9">
    <location>
        <begin position="466"/>
        <end position="684"/>
    </location>
</feature>
<proteinExistence type="predicted"/>
<organism evidence="11 12">
    <name type="scientific">Actinoplanes philippinensis</name>
    <dbReference type="NCBI Taxonomy" id="35752"/>
    <lineage>
        <taxon>Bacteria</taxon>
        <taxon>Bacillati</taxon>
        <taxon>Actinomycetota</taxon>
        <taxon>Actinomycetes</taxon>
        <taxon>Micromonosporales</taxon>
        <taxon>Micromonosporaceae</taxon>
        <taxon>Actinoplanes</taxon>
    </lineage>
</organism>
<dbReference type="PANTHER" id="PTHR24221">
    <property type="entry name" value="ATP-BINDING CASSETTE SUB-FAMILY B"/>
    <property type="match status" value="1"/>
</dbReference>
<dbReference type="PROSITE" id="PS00211">
    <property type="entry name" value="ABC_TRANSPORTER_1"/>
    <property type="match status" value="1"/>
</dbReference>
<dbReference type="InterPro" id="IPR039421">
    <property type="entry name" value="Type_1_exporter"/>
</dbReference>
<dbReference type="EMBL" id="FONV01000007">
    <property type="protein sequence ID" value="SFF18821.1"/>
    <property type="molecule type" value="Genomic_DNA"/>
</dbReference>
<comment type="subcellular location">
    <subcellularLocation>
        <location evidence="1">Cell membrane</location>
        <topology evidence="1">Multi-pass membrane protein</topology>
    </subcellularLocation>
</comment>
<dbReference type="SMART" id="SM00382">
    <property type="entry name" value="AAA"/>
    <property type="match status" value="1"/>
</dbReference>
<dbReference type="SUPFAM" id="SSF52540">
    <property type="entry name" value="P-loop containing nucleoside triphosphate hydrolases"/>
    <property type="match status" value="1"/>
</dbReference>
<feature type="domain" description="ABC transmembrane type-1" evidence="10">
    <location>
        <begin position="21"/>
        <end position="335"/>
    </location>
</feature>
<dbReference type="AlphaFoldDB" id="A0A1I2GQE8"/>
<keyword evidence="3" id="KW-0547">Nucleotide-binding</keyword>
<evidence type="ECO:0000256" key="3">
    <source>
        <dbReference type="ARBA" id="ARBA00022741"/>
    </source>
</evidence>
<dbReference type="Proteomes" id="UP000199645">
    <property type="component" value="Unassembled WGS sequence"/>
</dbReference>
<feature type="transmembrane region" description="Helical" evidence="8">
    <location>
        <begin position="167"/>
        <end position="186"/>
    </location>
</feature>
<evidence type="ECO:0000256" key="7">
    <source>
        <dbReference type="SAM" id="MobiDB-lite"/>
    </source>
</evidence>
<dbReference type="GO" id="GO:0005524">
    <property type="term" value="F:ATP binding"/>
    <property type="evidence" value="ECO:0007669"/>
    <property type="project" value="UniProtKB-KW"/>
</dbReference>
<keyword evidence="2 8" id="KW-0812">Transmembrane</keyword>
<evidence type="ECO:0000256" key="2">
    <source>
        <dbReference type="ARBA" id="ARBA00022692"/>
    </source>
</evidence>
<dbReference type="Pfam" id="PF00005">
    <property type="entry name" value="ABC_tran"/>
    <property type="match status" value="1"/>
</dbReference>
<evidence type="ECO:0000256" key="5">
    <source>
        <dbReference type="ARBA" id="ARBA00022989"/>
    </source>
</evidence>
<evidence type="ECO:0000256" key="4">
    <source>
        <dbReference type="ARBA" id="ARBA00022840"/>
    </source>
</evidence>
<feature type="transmembrane region" description="Helical" evidence="8">
    <location>
        <begin position="192"/>
        <end position="212"/>
    </location>
</feature>
<dbReference type="PANTHER" id="PTHR24221:SF590">
    <property type="entry name" value="COMPONENT LINKED WITH THE ASSEMBLY OF CYTOCHROME' TRANSPORT TRANSMEMBRANE ATP-BINDING PROTEIN ABC TRANSPORTER CYDD-RELATED"/>
    <property type="match status" value="1"/>
</dbReference>
<dbReference type="STRING" id="35752.SAMN05421541_10720"/>
<dbReference type="InterPro" id="IPR003439">
    <property type="entry name" value="ABC_transporter-like_ATP-bd"/>
</dbReference>
<keyword evidence="12" id="KW-1185">Reference proteome</keyword>
<evidence type="ECO:0000256" key="1">
    <source>
        <dbReference type="ARBA" id="ARBA00004651"/>
    </source>
</evidence>
<dbReference type="CDD" id="cd18584">
    <property type="entry name" value="ABC_6TM_AarD_CydD"/>
    <property type="match status" value="1"/>
</dbReference>
<evidence type="ECO:0000259" key="10">
    <source>
        <dbReference type="PROSITE" id="PS50929"/>
    </source>
</evidence>
<protein>
    <submittedName>
        <fullName evidence="11">ATP-binding cassette, subfamily C, CydCD</fullName>
    </submittedName>
</protein>
<name>A0A1I2GQE8_9ACTN</name>
<dbReference type="GO" id="GO:0016887">
    <property type="term" value="F:ATP hydrolysis activity"/>
    <property type="evidence" value="ECO:0007669"/>
    <property type="project" value="InterPro"/>
</dbReference>